<proteinExistence type="predicted"/>
<comment type="caution">
    <text evidence="1">The sequence shown here is derived from an EMBL/GenBank/DDBJ whole genome shotgun (WGS) entry which is preliminary data.</text>
</comment>
<dbReference type="EMBL" id="LXQA010697486">
    <property type="protein sequence ID" value="MCI66548.1"/>
    <property type="molecule type" value="Genomic_DNA"/>
</dbReference>
<reference evidence="1 2" key="1">
    <citation type="journal article" date="2018" name="Front. Plant Sci.">
        <title>Red Clover (Trifolium pratense) and Zigzag Clover (T. medium) - A Picture of Genomic Similarities and Differences.</title>
        <authorList>
            <person name="Dluhosova J."/>
            <person name="Istvanek J."/>
            <person name="Nedelnik J."/>
            <person name="Repkova J."/>
        </authorList>
    </citation>
    <scope>NUCLEOTIDE SEQUENCE [LARGE SCALE GENOMIC DNA]</scope>
    <source>
        <strain evidence="2">cv. 10/8</strain>
        <tissue evidence="1">Leaf</tissue>
    </source>
</reference>
<feature type="non-terminal residue" evidence="1">
    <location>
        <position position="1"/>
    </location>
</feature>
<evidence type="ECO:0000313" key="2">
    <source>
        <dbReference type="Proteomes" id="UP000265520"/>
    </source>
</evidence>
<name>A0A392U0A6_9FABA</name>
<evidence type="ECO:0000313" key="1">
    <source>
        <dbReference type="EMBL" id="MCI66548.1"/>
    </source>
</evidence>
<keyword evidence="2" id="KW-1185">Reference proteome</keyword>
<dbReference type="AlphaFoldDB" id="A0A392U0A6"/>
<protein>
    <submittedName>
        <fullName evidence="1">Uncharacterized protein</fullName>
    </submittedName>
</protein>
<organism evidence="1 2">
    <name type="scientific">Trifolium medium</name>
    <dbReference type="NCBI Taxonomy" id="97028"/>
    <lineage>
        <taxon>Eukaryota</taxon>
        <taxon>Viridiplantae</taxon>
        <taxon>Streptophyta</taxon>
        <taxon>Embryophyta</taxon>
        <taxon>Tracheophyta</taxon>
        <taxon>Spermatophyta</taxon>
        <taxon>Magnoliopsida</taxon>
        <taxon>eudicotyledons</taxon>
        <taxon>Gunneridae</taxon>
        <taxon>Pentapetalae</taxon>
        <taxon>rosids</taxon>
        <taxon>fabids</taxon>
        <taxon>Fabales</taxon>
        <taxon>Fabaceae</taxon>
        <taxon>Papilionoideae</taxon>
        <taxon>50 kb inversion clade</taxon>
        <taxon>NPAAA clade</taxon>
        <taxon>Hologalegina</taxon>
        <taxon>IRL clade</taxon>
        <taxon>Trifolieae</taxon>
        <taxon>Trifolium</taxon>
    </lineage>
</organism>
<dbReference type="Proteomes" id="UP000265520">
    <property type="component" value="Unassembled WGS sequence"/>
</dbReference>
<accession>A0A392U0A6</accession>
<sequence length="57" mass="6766">GQWRDCHNRQDQCMAELPIPQPTDSDHFIIWRVREFRHPWSMAALKFSPPGKVPDVH</sequence>